<reference evidence="1 2" key="1">
    <citation type="submission" date="2023-09" db="EMBL/GenBank/DDBJ databases">
        <title>Multi-omics analysis of a traditional fermented food reveals byproduct-associated fungal strains for waste-to-food upcycling.</title>
        <authorList>
            <consortium name="Lawrence Berkeley National Laboratory"/>
            <person name="Rekdal V.M."/>
            <person name="Villalobos-Escobedo J.M."/>
            <person name="Rodriguez-Valeron N."/>
            <person name="Garcia M.O."/>
            <person name="Vasquez D.P."/>
            <person name="Damayanti I."/>
            <person name="Sorensen P.M."/>
            <person name="Baidoo E.E."/>
            <person name="De Carvalho A.C."/>
            <person name="Riley R."/>
            <person name="Lipzen A."/>
            <person name="He G."/>
            <person name="Yan M."/>
            <person name="Haridas S."/>
            <person name="Daum C."/>
            <person name="Yoshinaga Y."/>
            <person name="Ng V."/>
            <person name="Grigoriev I.V."/>
            <person name="Munk R."/>
            <person name="Nuraida L."/>
            <person name="Wijaya C.H."/>
            <person name="Morales P.-C."/>
            <person name="Keasling J.D."/>
        </authorList>
    </citation>
    <scope>NUCLEOTIDE SEQUENCE [LARGE SCALE GENOMIC DNA]</scope>
    <source>
        <strain evidence="1 2">FGSC 2613</strain>
    </source>
</reference>
<gene>
    <name evidence="1" type="ORF">QR685DRAFT_571742</name>
</gene>
<dbReference type="EMBL" id="JAVLET010000004">
    <property type="protein sequence ID" value="KAL0470661.1"/>
    <property type="molecule type" value="Genomic_DNA"/>
</dbReference>
<proteinExistence type="predicted"/>
<dbReference type="Proteomes" id="UP001451303">
    <property type="component" value="Unassembled WGS sequence"/>
</dbReference>
<protein>
    <submittedName>
        <fullName evidence="1">Uncharacterized protein</fullName>
    </submittedName>
</protein>
<organism evidence="1 2">
    <name type="scientific">Neurospora intermedia</name>
    <dbReference type="NCBI Taxonomy" id="5142"/>
    <lineage>
        <taxon>Eukaryota</taxon>
        <taxon>Fungi</taxon>
        <taxon>Dikarya</taxon>
        <taxon>Ascomycota</taxon>
        <taxon>Pezizomycotina</taxon>
        <taxon>Sordariomycetes</taxon>
        <taxon>Sordariomycetidae</taxon>
        <taxon>Sordariales</taxon>
        <taxon>Sordariaceae</taxon>
        <taxon>Neurospora</taxon>
    </lineage>
</organism>
<accession>A0ABR3DFW8</accession>
<name>A0ABR3DFW8_NEUIN</name>
<comment type="caution">
    <text evidence="1">The sequence shown here is derived from an EMBL/GenBank/DDBJ whole genome shotgun (WGS) entry which is preliminary data.</text>
</comment>
<sequence>MSQVAFQPALSGQVYQKGRVSSLSLSALLVPGVVTCILDGPRFPPFKEMISLPCSSFSRLFCPISTRCTSLSLDTSLPSYRSLFPCQFPRGRATSVFYQLGTGSISTITPLRQSFLTHAASKRNNTGLAVFSTFLFCARLLSQTVICRPKFLPDPRLISTQGNSRIPNTRVHISSGICSHLQAPLSVHSFESWNKQALLSTDG</sequence>
<evidence type="ECO:0000313" key="2">
    <source>
        <dbReference type="Proteomes" id="UP001451303"/>
    </source>
</evidence>
<evidence type="ECO:0000313" key="1">
    <source>
        <dbReference type="EMBL" id="KAL0470661.1"/>
    </source>
</evidence>
<keyword evidence="2" id="KW-1185">Reference proteome</keyword>